<dbReference type="Gene3D" id="1.25.40.20">
    <property type="entry name" value="Ankyrin repeat-containing domain"/>
    <property type="match status" value="2"/>
</dbReference>
<sequence>METHDAAALRLLLRACEEGDPGRVRQILDDEDARLCADSADHQGNCPLHVAAAAGQEATLRVLLARGATLEARSKLGWTPLMEAVRRGRLSCLSTLLEHGASANATNRYGVTALALAAGEGSVGVVRALLERGAGDPGTSGMARDTETLGAVVRILLANVTDGDGATPLMIAAVAGDLSLTRILLDRGARPDDRDPVNGWTALMQAAFHGQTAVVRLLVARGATVGLRTKTGLAAFELSTLSGDSDPELVRFLGSVMMTRVEKCGPTGSSEVQERPSCGSCLHSCPLAGSNSHDGVRDIELQTFWIHLIPSFRCGRDSVQKSAEGRTL</sequence>
<dbReference type="InterPro" id="IPR002110">
    <property type="entry name" value="Ankyrin_rpt"/>
</dbReference>
<reference evidence="4" key="1">
    <citation type="submission" date="2025-08" db="UniProtKB">
        <authorList>
            <consortium name="Ensembl"/>
        </authorList>
    </citation>
    <scope>IDENTIFICATION</scope>
</reference>
<proteinExistence type="predicted"/>
<keyword evidence="2 3" id="KW-0040">ANK repeat</keyword>
<dbReference type="PROSITE" id="PS50088">
    <property type="entry name" value="ANK_REPEAT"/>
    <property type="match status" value="5"/>
</dbReference>
<evidence type="ECO:0000256" key="3">
    <source>
        <dbReference type="PROSITE-ProRule" id="PRU00023"/>
    </source>
</evidence>
<feature type="repeat" description="ANK" evidence="3">
    <location>
        <begin position="198"/>
        <end position="230"/>
    </location>
</feature>
<dbReference type="InterPro" id="IPR036770">
    <property type="entry name" value="Ankyrin_rpt-contain_sf"/>
</dbReference>
<name>A0A8C4Q357_EPTBU</name>
<protein>
    <submittedName>
        <fullName evidence="4">Uncharacterized protein</fullName>
    </submittedName>
</protein>
<reference evidence="4" key="2">
    <citation type="submission" date="2025-09" db="UniProtKB">
        <authorList>
            <consortium name="Ensembl"/>
        </authorList>
    </citation>
    <scope>IDENTIFICATION</scope>
</reference>
<dbReference type="Proteomes" id="UP000694388">
    <property type="component" value="Unplaced"/>
</dbReference>
<feature type="repeat" description="ANK" evidence="3">
    <location>
        <begin position="76"/>
        <end position="108"/>
    </location>
</feature>
<keyword evidence="1" id="KW-0677">Repeat</keyword>
<dbReference type="AlphaFoldDB" id="A0A8C4Q357"/>
<keyword evidence="5" id="KW-1185">Reference proteome</keyword>
<dbReference type="GeneTree" id="ENSGT00940000157664"/>
<feature type="repeat" description="ANK" evidence="3">
    <location>
        <begin position="164"/>
        <end position="196"/>
    </location>
</feature>
<organism evidence="4 5">
    <name type="scientific">Eptatretus burgeri</name>
    <name type="common">Inshore hagfish</name>
    <dbReference type="NCBI Taxonomy" id="7764"/>
    <lineage>
        <taxon>Eukaryota</taxon>
        <taxon>Metazoa</taxon>
        <taxon>Chordata</taxon>
        <taxon>Craniata</taxon>
        <taxon>Vertebrata</taxon>
        <taxon>Cyclostomata</taxon>
        <taxon>Myxini</taxon>
        <taxon>Myxiniformes</taxon>
        <taxon>Myxinidae</taxon>
        <taxon>Eptatretinae</taxon>
        <taxon>Eptatretus</taxon>
    </lineage>
</organism>
<dbReference type="PANTHER" id="PTHR24171">
    <property type="entry name" value="ANKYRIN REPEAT DOMAIN-CONTAINING PROTEIN 39-RELATED"/>
    <property type="match status" value="1"/>
</dbReference>
<evidence type="ECO:0000256" key="2">
    <source>
        <dbReference type="ARBA" id="ARBA00023043"/>
    </source>
</evidence>
<dbReference type="SUPFAM" id="SSF48403">
    <property type="entry name" value="Ankyrin repeat"/>
    <property type="match status" value="1"/>
</dbReference>
<dbReference type="OMA" id="HILEQNT"/>
<dbReference type="PROSITE" id="PS50297">
    <property type="entry name" value="ANK_REP_REGION"/>
    <property type="match status" value="5"/>
</dbReference>
<dbReference type="Pfam" id="PF12796">
    <property type="entry name" value="Ank_2"/>
    <property type="match status" value="2"/>
</dbReference>
<evidence type="ECO:0000256" key="1">
    <source>
        <dbReference type="ARBA" id="ARBA00022737"/>
    </source>
</evidence>
<evidence type="ECO:0000313" key="4">
    <source>
        <dbReference type="Ensembl" id="ENSEBUP00000009313.1"/>
    </source>
</evidence>
<feature type="repeat" description="ANK" evidence="3">
    <location>
        <begin position="43"/>
        <end position="75"/>
    </location>
</feature>
<dbReference type="Ensembl" id="ENSEBUT00000009835.1">
    <property type="protein sequence ID" value="ENSEBUP00000009313.1"/>
    <property type="gene ID" value="ENSEBUG00000006003.1"/>
</dbReference>
<accession>A0A8C4Q357</accession>
<feature type="repeat" description="ANK" evidence="3">
    <location>
        <begin position="109"/>
        <end position="134"/>
    </location>
</feature>
<evidence type="ECO:0000313" key="5">
    <source>
        <dbReference type="Proteomes" id="UP000694388"/>
    </source>
</evidence>
<dbReference type="SMART" id="SM00248">
    <property type="entry name" value="ANK"/>
    <property type="match status" value="5"/>
</dbReference>